<feature type="domain" description="DUF3719" evidence="2">
    <location>
        <begin position="95"/>
        <end position="127"/>
    </location>
</feature>
<evidence type="ECO:0000256" key="1">
    <source>
        <dbReference type="SAM" id="MobiDB-lite"/>
    </source>
</evidence>
<proteinExistence type="predicted"/>
<feature type="region of interest" description="Disordered" evidence="1">
    <location>
        <begin position="261"/>
        <end position="288"/>
    </location>
</feature>
<comment type="caution">
    <text evidence="3">The sequence shown here is derived from an EMBL/GenBank/DDBJ whole genome shotgun (WGS) entry which is preliminary data.</text>
</comment>
<name>A0A834U0N3_VESGE</name>
<evidence type="ECO:0000259" key="2">
    <source>
        <dbReference type="Pfam" id="PF12516"/>
    </source>
</evidence>
<dbReference type="InterPro" id="IPR022194">
    <property type="entry name" value="DUF3719"/>
</dbReference>
<gene>
    <name evidence="3" type="ORF">HZH68_002426</name>
</gene>
<feature type="compositionally biased region" description="Basic and acidic residues" evidence="1">
    <location>
        <begin position="261"/>
        <end position="287"/>
    </location>
</feature>
<dbReference type="EMBL" id="JACSDZ010000002">
    <property type="protein sequence ID" value="KAF7413937.1"/>
    <property type="molecule type" value="Genomic_DNA"/>
</dbReference>
<evidence type="ECO:0000313" key="4">
    <source>
        <dbReference type="Proteomes" id="UP000617340"/>
    </source>
</evidence>
<keyword evidence="4" id="KW-1185">Reference proteome</keyword>
<dbReference type="AlphaFoldDB" id="A0A834U0N3"/>
<organism evidence="3 4">
    <name type="scientific">Vespula germanica</name>
    <name type="common">German yellow jacket</name>
    <name type="synonym">Paravespula germanica</name>
    <dbReference type="NCBI Taxonomy" id="30212"/>
    <lineage>
        <taxon>Eukaryota</taxon>
        <taxon>Metazoa</taxon>
        <taxon>Ecdysozoa</taxon>
        <taxon>Arthropoda</taxon>
        <taxon>Hexapoda</taxon>
        <taxon>Insecta</taxon>
        <taxon>Pterygota</taxon>
        <taxon>Neoptera</taxon>
        <taxon>Endopterygota</taxon>
        <taxon>Hymenoptera</taxon>
        <taxon>Apocrita</taxon>
        <taxon>Aculeata</taxon>
        <taxon>Vespoidea</taxon>
        <taxon>Vespidae</taxon>
        <taxon>Vespinae</taxon>
        <taxon>Vespula</taxon>
    </lineage>
</organism>
<dbReference type="Pfam" id="PF12516">
    <property type="entry name" value="DUF3719"/>
    <property type="match status" value="1"/>
</dbReference>
<sequence>MHKKTIKRNVFSSTTQKVKAPQHLLRLRDDEAYEHELCGIPLPDIQRKEFSKRITSPTSWDQTSISTSISWPEEMENVATEKLLQQWDAIEKVLYNETDNLSNNEIFEECTQWKMQIPHLRVIGKGLFDKSICKSTDCSADKREVQKPFDHYDSSKLSVEHYQVIKDINESSSNSKNKRLKEDIFNIILEYINAQLFPVKNDDTNTLDSTLDKVLKITPAPMCRNRTFTKSSKSTRSGEKILYHDHFEDDSLDLSNTKQHEQNIFDKSKPETIKRNKHSSERRKEHSISANKVKAFRKIGNDIHAEKERLYTAQQSRNKLGTVFNEKIVVSPVPFAVSTRESFSTLKTIPIRFMGQALEISTSQGSARNSFSNIKPLWKSNSIRMPDTHSAWQAPVSPAVWPKNLRLAPIDTSRLPSSKNRSSSLVASPAVLQRSIKPLSPISRSIMPSTAKIIRDKNNDILEIQGKHITTGQVPKSALFTSNWDYSPRNIVNRKMCFCYFEMINSINIIRFISENNPEDGMSTYVRSTDTHLGTLTRIVGVCTAIGK</sequence>
<reference evidence="3" key="1">
    <citation type="journal article" date="2020" name="G3 (Bethesda)">
        <title>High-Quality Assemblies for Three Invasive Social Wasps from the &lt;i&gt;Vespula&lt;/i&gt; Genus.</title>
        <authorList>
            <person name="Harrop T.W.R."/>
            <person name="Guhlin J."/>
            <person name="McLaughlin G.M."/>
            <person name="Permina E."/>
            <person name="Stockwell P."/>
            <person name="Gilligan J."/>
            <person name="Le Lec M.F."/>
            <person name="Gruber M.A.M."/>
            <person name="Quinn O."/>
            <person name="Lovegrove M."/>
            <person name="Duncan E.J."/>
            <person name="Remnant E.J."/>
            <person name="Van Eeckhoven J."/>
            <person name="Graham B."/>
            <person name="Knapp R.A."/>
            <person name="Langford K.W."/>
            <person name="Kronenberg Z."/>
            <person name="Press M.O."/>
            <person name="Eacker S.M."/>
            <person name="Wilson-Rankin E.E."/>
            <person name="Purcell J."/>
            <person name="Lester P.J."/>
            <person name="Dearden P.K."/>
        </authorList>
    </citation>
    <scope>NUCLEOTIDE SEQUENCE</scope>
    <source>
        <strain evidence="3">Linc-1</strain>
    </source>
</reference>
<accession>A0A834U0N3</accession>
<evidence type="ECO:0000313" key="3">
    <source>
        <dbReference type="EMBL" id="KAF7413937.1"/>
    </source>
</evidence>
<protein>
    <recommendedName>
        <fullName evidence="2">DUF3719 domain-containing protein</fullName>
    </recommendedName>
</protein>
<dbReference type="Proteomes" id="UP000617340">
    <property type="component" value="Unassembled WGS sequence"/>
</dbReference>